<keyword evidence="3" id="KW-1185">Reference proteome</keyword>
<reference evidence="2 3" key="1">
    <citation type="journal article" date="2015" name="Genome Announc.">
        <title>Genome Assemblies of Three Soil-Associated Devosia species: D. insulae, D. limi, and D. soli.</title>
        <authorList>
            <person name="Hassan Y.I."/>
            <person name="Lepp D."/>
            <person name="Zhou T."/>
        </authorList>
    </citation>
    <scope>NUCLEOTIDE SEQUENCE [LARGE SCALE GENOMIC DNA]</scope>
    <source>
        <strain evidence="2 3">DS-56</strain>
    </source>
</reference>
<keyword evidence="1" id="KW-0472">Membrane</keyword>
<dbReference type="EMBL" id="LAJE02000279">
    <property type="protein sequence ID" value="OEO29548.1"/>
    <property type="molecule type" value="Genomic_DNA"/>
</dbReference>
<accession>A0A1E5XLU5</accession>
<organism evidence="2 3">
    <name type="scientific">Devosia insulae DS-56</name>
    <dbReference type="NCBI Taxonomy" id="1116389"/>
    <lineage>
        <taxon>Bacteria</taxon>
        <taxon>Pseudomonadati</taxon>
        <taxon>Pseudomonadota</taxon>
        <taxon>Alphaproteobacteria</taxon>
        <taxon>Hyphomicrobiales</taxon>
        <taxon>Devosiaceae</taxon>
        <taxon>Devosia</taxon>
    </lineage>
</organism>
<evidence type="ECO:0000313" key="2">
    <source>
        <dbReference type="EMBL" id="OEO29548.1"/>
    </source>
</evidence>
<proteinExistence type="predicted"/>
<dbReference type="Proteomes" id="UP000095463">
    <property type="component" value="Unassembled WGS sequence"/>
</dbReference>
<feature type="transmembrane region" description="Helical" evidence="1">
    <location>
        <begin position="104"/>
        <end position="121"/>
    </location>
</feature>
<dbReference type="OrthoDB" id="7948779at2"/>
<gene>
    <name evidence="2" type="ORF">VW23_002065</name>
</gene>
<comment type="caution">
    <text evidence="2">The sequence shown here is derived from an EMBL/GenBank/DDBJ whole genome shotgun (WGS) entry which is preliminary data.</text>
</comment>
<keyword evidence="1" id="KW-0812">Transmembrane</keyword>
<keyword evidence="1" id="KW-1133">Transmembrane helix</keyword>
<dbReference type="RefSeq" id="WP_069911197.1">
    <property type="nucleotide sequence ID" value="NZ_LAJE02000279.1"/>
</dbReference>
<name>A0A1E5XLU5_9HYPH</name>
<evidence type="ECO:0000256" key="1">
    <source>
        <dbReference type="SAM" id="Phobius"/>
    </source>
</evidence>
<sequence>MVVLLEIVLVLGLIGIVGSYFFRGRRDAERQEVIERRVEAYMQTIRREGGSSELAAMGDLELKDLLLSSARNLRVQAERKWYTLIGGGAAAVLAAIAIGTEEGTRGFGIVLLVAALALYGVNEFMGRRMREPLVARGIDVERLRVE</sequence>
<feature type="transmembrane region" description="Helical" evidence="1">
    <location>
        <begin position="6"/>
        <end position="22"/>
    </location>
</feature>
<protein>
    <submittedName>
        <fullName evidence="2">Uncharacterized protein</fullName>
    </submittedName>
</protein>
<evidence type="ECO:0000313" key="3">
    <source>
        <dbReference type="Proteomes" id="UP000095463"/>
    </source>
</evidence>
<feature type="transmembrane region" description="Helical" evidence="1">
    <location>
        <begin position="81"/>
        <end position="98"/>
    </location>
</feature>
<dbReference type="AlphaFoldDB" id="A0A1E5XLU5"/>